<evidence type="ECO:0000256" key="2">
    <source>
        <dbReference type="ARBA" id="ARBA00022793"/>
    </source>
</evidence>
<dbReference type="AlphaFoldDB" id="A0A099LVV6"/>
<comment type="caution">
    <text evidence="3">The sequence shown here is derived from an EMBL/GenBank/DDBJ whole genome shotgun (WGS) entry which is preliminary data.</text>
</comment>
<keyword evidence="2" id="KW-0456">Lyase</keyword>
<dbReference type="PANTHER" id="PTHR46101">
    <property type="match status" value="1"/>
</dbReference>
<dbReference type="SUPFAM" id="SSF53383">
    <property type="entry name" value="PLP-dependent transferases"/>
    <property type="match status" value="1"/>
</dbReference>
<dbReference type="InterPro" id="IPR015421">
    <property type="entry name" value="PyrdxlP-dep_Trfase_major"/>
</dbReference>
<dbReference type="GO" id="GO:0016831">
    <property type="term" value="F:carboxy-lyase activity"/>
    <property type="evidence" value="ECO:0007669"/>
    <property type="project" value="UniProtKB-KW"/>
</dbReference>
<evidence type="ECO:0000313" key="3">
    <source>
        <dbReference type="EMBL" id="KGK11561.1"/>
    </source>
</evidence>
<dbReference type="InterPro" id="IPR051151">
    <property type="entry name" value="Group_II_Decarboxylase"/>
</dbReference>
<dbReference type="Proteomes" id="UP000029994">
    <property type="component" value="Unassembled WGS sequence"/>
</dbReference>
<name>A0A099LVV6_9VIBR</name>
<gene>
    <name evidence="3" type="ORF">EA26_09660</name>
</gene>
<dbReference type="Gene3D" id="3.40.640.10">
    <property type="entry name" value="Type I PLP-dependent aspartate aminotransferase-like (Major domain)"/>
    <property type="match status" value="1"/>
</dbReference>
<keyword evidence="2" id="KW-0210">Decarboxylase</keyword>
<dbReference type="STRING" id="29495.EA26_09660"/>
<keyword evidence="4" id="KW-1185">Reference proteome</keyword>
<dbReference type="eggNOG" id="COG0076">
    <property type="taxonomic scope" value="Bacteria"/>
</dbReference>
<evidence type="ECO:0000313" key="4">
    <source>
        <dbReference type="Proteomes" id="UP000029994"/>
    </source>
</evidence>
<proteinExistence type="inferred from homology"/>
<accession>A0A099LVV6</accession>
<sequence>MSDRCKNSIKYGPEQQPWETLVPPEAQGLISAPSADPIDVYRRLNYAFAQQEAAVDERMMEIPPTGQTELQRQTAFEQVYRYAATQRANFIGYQAEEKIQYQQNIAPFLDVSLNNVGDPFVDGNYTVNSKFVERMVLDYFASLWNANWPSQGPYLRSDGSVEPGNPESYWGYVLTMGSTEGNLYAMLNARDYLSGQKLLDDEITGEDAQGNTVKYSQLYAHYPEAEDDKPNAYTPVAFFSEDTHYSIVKAMSVEKIETFGELGNRLYPDENPLALGEPWPSEVPSQGPSAGLPVGSGAIDVDKLVAYVDFFASKGYPPIVVLNYGTTFKGAYDNIDEATARLKEVLKKYGLYERQVPIDPDDPSKTEWRSGYWIHVDGALGASYMPFVKMAARMPEYEAFFENNHCSTGPDFDFRNEMVHSIVTSGHKWPGAPWPTGVYMTKHKFMVTPPDNPTYIGSPDTTFAGSRSGISPLILWEYFARNDYRKQIELAMRGQRMAEYAYQKLSDVAKYWASKNADLPTDLWLQRTPLSLSLIFCQPNDDIIFKYSLAKEEIRDPNDPTQTRKYVHMFTMWDVNEELIDKLCGDLMSDNAFSPCDFVPLKNVCHTRKLPRNKGRLVKMPIKGRSFR</sequence>
<protein>
    <submittedName>
        <fullName evidence="3">Glutamate decarboxylase</fullName>
    </submittedName>
</protein>
<dbReference type="GeneID" id="43683450"/>
<dbReference type="EMBL" id="JMCG01000001">
    <property type="protein sequence ID" value="KGK11561.1"/>
    <property type="molecule type" value="Genomic_DNA"/>
</dbReference>
<comment type="similarity">
    <text evidence="1">Belongs to the group II decarboxylase family.</text>
</comment>
<dbReference type="PANTHER" id="PTHR46101:SF18">
    <property type="entry name" value="HISTIDINE DECARBOXYLASE"/>
    <property type="match status" value="1"/>
</dbReference>
<reference evidence="3 4" key="1">
    <citation type="submission" date="2014-04" db="EMBL/GenBank/DDBJ databases">
        <title>Genome sequencing of Vibrio navarrensis strains.</title>
        <authorList>
            <person name="Gladney L.M."/>
            <person name="Katz L.S."/>
            <person name="Marino-Ramirez L."/>
            <person name="Jordan I.K."/>
        </authorList>
    </citation>
    <scope>NUCLEOTIDE SEQUENCE [LARGE SCALE GENOMIC DNA]</scope>
    <source>
        <strain evidence="3 4">ATCC 51183</strain>
    </source>
</reference>
<organism evidence="3 4">
    <name type="scientific">Vibrio navarrensis</name>
    <dbReference type="NCBI Taxonomy" id="29495"/>
    <lineage>
        <taxon>Bacteria</taxon>
        <taxon>Pseudomonadati</taxon>
        <taxon>Pseudomonadota</taxon>
        <taxon>Gammaproteobacteria</taxon>
        <taxon>Vibrionales</taxon>
        <taxon>Vibrionaceae</taxon>
        <taxon>Vibrio</taxon>
    </lineage>
</organism>
<dbReference type="RefSeq" id="WP_039427072.1">
    <property type="nucleotide sequence ID" value="NZ_CP061844.1"/>
</dbReference>
<evidence type="ECO:0000256" key="1">
    <source>
        <dbReference type="ARBA" id="ARBA00009533"/>
    </source>
</evidence>
<dbReference type="InterPro" id="IPR015424">
    <property type="entry name" value="PyrdxlP-dep_Trfase"/>
</dbReference>